<reference evidence="1" key="1">
    <citation type="submission" date="2014-05" db="EMBL/GenBank/DDBJ databases">
        <authorList>
            <person name="Chronopoulou M."/>
        </authorList>
    </citation>
    <scope>NUCLEOTIDE SEQUENCE</scope>
    <source>
        <tissue evidence="1">Whole organism</tissue>
    </source>
</reference>
<proteinExistence type="predicted"/>
<organism evidence="1">
    <name type="scientific">Lepeophtheirus salmonis</name>
    <name type="common">Salmon louse</name>
    <name type="synonym">Caligus salmonis</name>
    <dbReference type="NCBI Taxonomy" id="72036"/>
    <lineage>
        <taxon>Eukaryota</taxon>
        <taxon>Metazoa</taxon>
        <taxon>Ecdysozoa</taxon>
        <taxon>Arthropoda</taxon>
        <taxon>Crustacea</taxon>
        <taxon>Multicrustacea</taxon>
        <taxon>Hexanauplia</taxon>
        <taxon>Copepoda</taxon>
        <taxon>Siphonostomatoida</taxon>
        <taxon>Caligidae</taxon>
        <taxon>Lepeophtheirus</taxon>
    </lineage>
</organism>
<name>A0A0K2TVE6_LEPSM</name>
<accession>A0A0K2TVE6</accession>
<feature type="non-terminal residue" evidence="1">
    <location>
        <position position="1"/>
    </location>
</feature>
<sequence length="104" mass="12388">IVFPQFRTFCLYYFSLTVHNFKNTSTFSSVVTKLVIGIFQSHLGRVCITCKHFFFITQNNFTTCHCQHFKCLVALNFIFDTKFDANYLIHLFQYQNIAERAKYF</sequence>
<dbReference type="EMBL" id="HACA01012598">
    <property type="protein sequence ID" value="CDW29959.1"/>
    <property type="molecule type" value="Transcribed_RNA"/>
</dbReference>
<protein>
    <submittedName>
        <fullName evidence="1">Uncharacterized protein</fullName>
    </submittedName>
</protein>
<evidence type="ECO:0000313" key="1">
    <source>
        <dbReference type="EMBL" id="CDW29959.1"/>
    </source>
</evidence>
<dbReference type="AlphaFoldDB" id="A0A0K2TVE6"/>